<proteinExistence type="predicted"/>
<dbReference type="InterPro" id="IPR004119">
    <property type="entry name" value="EcKL"/>
</dbReference>
<dbReference type="InterPro" id="IPR011009">
    <property type="entry name" value="Kinase-like_dom_sf"/>
</dbReference>
<evidence type="ECO:0000313" key="2">
    <source>
        <dbReference type="Proteomes" id="UP001519328"/>
    </source>
</evidence>
<protein>
    <submittedName>
        <fullName evidence="1">Thiamine kinase-like enzyme</fullName>
    </submittedName>
</protein>
<evidence type="ECO:0000313" key="1">
    <source>
        <dbReference type="EMBL" id="MBP1949041.1"/>
    </source>
</evidence>
<dbReference type="Gene3D" id="3.90.1200.10">
    <property type="match status" value="1"/>
</dbReference>
<dbReference type="EMBL" id="JAGGKK010000009">
    <property type="protein sequence ID" value="MBP1949041.1"/>
    <property type="molecule type" value="Genomic_DNA"/>
</dbReference>
<gene>
    <name evidence="1" type="ORF">J2Z82_001978</name>
</gene>
<accession>A0ABS4HDQ5</accession>
<dbReference type="RefSeq" id="WP_209480575.1">
    <property type="nucleotide sequence ID" value="NZ_JAGGKK010000009.1"/>
</dbReference>
<name>A0ABS4HDQ5_9BACI</name>
<dbReference type="Pfam" id="PF02958">
    <property type="entry name" value="EcKL"/>
    <property type="match status" value="1"/>
</dbReference>
<comment type="caution">
    <text evidence="1">The sequence shown here is derived from an EMBL/GenBank/DDBJ whole genome shotgun (WGS) entry which is preliminary data.</text>
</comment>
<keyword evidence="2" id="KW-1185">Reference proteome</keyword>
<organism evidence="1 2">
    <name type="scientific">Virgibacillus litoralis</name>
    <dbReference type="NCBI Taxonomy" id="578221"/>
    <lineage>
        <taxon>Bacteria</taxon>
        <taxon>Bacillati</taxon>
        <taxon>Bacillota</taxon>
        <taxon>Bacilli</taxon>
        <taxon>Bacillales</taxon>
        <taxon>Bacillaceae</taxon>
        <taxon>Virgibacillus</taxon>
    </lineage>
</organism>
<reference evidence="1 2" key="1">
    <citation type="submission" date="2021-03" db="EMBL/GenBank/DDBJ databases">
        <title>Genomic Encyclopedia of Type Strains, Phase IV (KMG-IV): sequencing the most valuable type-strain genomes for metagenomic binning, comparative biology and taxonomic classification.</title>
        <authorList>
            <person name="Goeker M."/>
        </authorList>
    </citation>
    <scope>NUCLEOTIDE SEQUENCE [LARGE SCALE GENOMIC DNA]</scope>
    <source>
        <strain evidence="1 2">DSM 21085</strain>
    </source>
</reference>
<dbReference type="Proteomes" id="UP001519328">
    <property type="component" value="Unassembled WGS sequence"/>
</dbReference>
<sequence length="397" mass="47155">MEKCNYYKFLLVGNKIYINQDQNLIKLFLVLYWKMRPLSFLGKTAGWPLLNRFPGFITRAVRVVQFVYDFYRVKVRYQTGGSLSIVQTKCFGHCLLKLRQGEIKVFDLKQDVVTTVFVNGLTEKEVRAQINTAQKAANCKLAPELIQWNEKDRYMTEKYINLSSPSYDFNNLATFYSEVFPILIDILSTTKPKKVDFVKISADNLFAAESILHQFESKYNCIKETQIIRHFINEVNQDLNRVLYRGNIDLVLSHGDFWEGNILAKRGRYHVIDWMTIGFRTLYFDFYYVMFMQASKKAHLNTADEGSINDLHRELDMSCQLFLEKLKRSKRIDAEQMKIPEQFTIYRYLFYLELIILKLNMGQPKKKGQLFEVITWIKRFKLLEEKRKQDYQYRLTK</sequence>
<dbReference type="SUPFAM" id="SSF56112">
    <property type="entry name" value="Protein kinase-like (PK-like)"/>
    <property type="match status" value="1"/>
</dbReference>